<reference evidence="4 5" key="2">
    <citation type="submission" date="2018-11" db="EMBL/GenBank/DDBJ databases">
        <authorList>
            <consortium name="Pathogen Informatics"/>
        </authorList>
    </citation>
    <scope>NUCLEOTIDE SEQUENCE [LARGE SCALE GENOMIC DNA]</scope>
    <source>
        <strain evidence="4 5">Egypt</strain>
    </source>
</reference>
<dbReference type="InterPro" id="IPR023578">
    <property type="entry name" value="Ras_GEF_dom_sf"/>
</dbReference>
<sequence>MEPSSPFADRTDSTDKANANALTNTVTHENLPIKSSTDRPSSSHSDFALPNREKHNYSCLPTPGTHQSEQKAARARQLTCINLVFCHICEVLKHLKQLKNFSSFLALLLAVQEVPEILLFKKSKSVSDDRIEKRDFSRQVFQLLNKFSSYMKPPMFTEYRRDLEAASLPYLPYLGLIFQQLIHLHAGNPKFLPDMVVQTEADQLNRVESGNSQVLLGVMVDPTNVKEQFVNMWRCWKHYLILGYFIKRMENPETARHRLPCNAEVQEILSDFKDRFSDTVLDKAKEQLIANIKPKKSFWTTGSAHN</sequence>
<gene>
    <name evidence="4" type="ORF">ECPE_LOCUS5585</name>
</gene>
<evidence type="ECO:0000256" key="2">
    <source>
        <dbReference type="SAM" id="MobiDB-lite"/>
    </source>
</evidence>
<evidence type="ECO:0000313" key="4">
    <source>
        <dbReference type="EMBL" id="VDP75957.1"/>
    </source>
</evidence>
<dbReference type="SUPFAM" id="SSF48366">
    <property type="entry name" value="Ras GEF"/>
    <property type="match status" value="1"/>
</dbReference>
<dbReference type="GO" id="GO:0007265">
    <property type="term" value="P:Ras protein signal transduction"/>
    <property type="evidence" value="ECO:0007669"/>
    <property type="project" value="TreeGrafter"/>
</dbReference>
<dbReference type="Pfam" id="PF00617">
    <property type="entry name" value="RasGEF"/>
    <property type="match status" value="1"/>
</dbReference>
<dbReference type="GO" id="GO:0005085">
    <property type="term" value="F:guanyl-nucleotide exchange factor activity"/>
    <property type="evidence" value="ECO:0007669"/>
    <property type="project" value="UniProtKB-KW"/>
</dbReference>
<dbReference type="GO" id="GO:0005886">
    <property type="term" value="C:plasma membrane"/>
    <property type="evidence" value="ECO:0007669"/>
    <property type="project" value="TreeGrafter"/>
</dbReference>
<feature type="compositionally biased region" description="Polar residues" evidence="2">
    <location>
        <begin position="16"/>
        <end position="28"/>
    </location>
</feature>
<protein>
    <submittedName>
        <fullName evidence="6">Ras-GEF domain-containing protein</fullName>
    </submittedName>
</protein>
<evidence type="ECO:0000256" key="1">
    <source>
        <dbReference type="ARBA" id="ARBA00022658"/>
    </source>
</evidence>
<keyword evidence="1" id="KW-0344">Guanine-nucleotide releasing factor</keyword>
<dbReference type="OrthoDB" id="25179at2759"/>
<dbReference type="PANTHER" id="PTHR23113">
    <property type="entry name" value="GUANINE NUCLEOTIDE EXCHANGE FACTOR"/>
    <property type="match status" value="1"/>
</dbReference>
<evidence type="ECO:0000313" key="6">
    <source>
        <dbReference type="WBParaSite" id="ECPE_0000559801-mRNA-1"/>
    </source>
</evidence>
<proteinExistence type="predicted"/>
<keyword evidence="5" id="KW-1185">Reference proteome</keyword>
<dbReference type="Proteomes" id="UP000272942">
    <property type="component" value="Unassembled WGS sequence"/>
</dbReference>
<dbReference type="SMART" id="SM00147">
    <property type="entry name" value="RasGEF"/>
    <property type="match status" value="1"/>
</dbReference>
<dbReference type="InterPro" id="IPR001895">
    <property type="entry name" value="RASGEF_cat_dom"/>
</dbReference>
<name>A0A183AF50_9TREM</name>
<accession>A0A183AF50</accession>
<dbReference type="EMBL" id="UZAN01042454">
    <property type="protein sequence ID" value="VDP75957.1"/>
    <property type="molecule type" value="Genomic_DNA"/>
</dbReference>
<dbReference type="PANTHER" id="PTHR23113:SF224">
    <property type="entry name" value="RAP GUANINE NUCLEOTIDE EXCHANGE FACTOR 1"/>
    <property type="match status" value="1"/>
</dbReference>
<dbReference type="InterPro" id="IPR008937">
    <property type="entry name" value="Ras-like_GEF"/>
</dbReference>
<dbReference type="InterPro" id="IPR036964">
    <property type="entry name" value="RASGEF_cat_dom_sf"/>
</dbReference>
<organism evidence="6">
    <name type="scientific">Echinostoma caproni</name>
    <dbReference type="NCBI Taxonomy" id="27848"/>
    <lineage>
        <taxon>Eukaryota</taxon>
        <taxon>Metazoa</taxon>
        <taxon>Spiralia</taxon>
        <taxon>Lophotrochozoa</taxon>
        <taxon>Platyhelminthes</taxon>
        <taxon>Trematoda</taxon>
        <taxon>Digenea</taxon>
        <taxon>Plagiorchiida</taxon>
        <taxon>Echinostomata</taxon>
        <taxon>Echinostomatoidea</taxon>
        <taxon>Echinostomatidae</taxon>
        <taxon>Echinostoma</taxon>
    </lineage>
</organism>
<dbReference type="WBParaSite" id="ECPE_0000559801-mRNA-1">
    <property type="protein sequence ID" value="ECPE_0000559801-mRNA-1"/>
    <property type="gene ID" value="ECPE_0000559801"/>
</dbReference>
<evidence type="ECO:0000313" key="5">
    <source>
        <dbReference type="Proteomes" id="UP000272942"/>
    </source>
</evidence>
<dbReference type="AlphaFoldDB" id="A0A183AF50"/>
<feature type="region of interest" description="Disordered" evidence="2">
    <location>
        <begin position="1"/>
        <end position="48"/>
    </location>
</feature>
<evidence type="ECO:0000259" key="3">
    <source>
        <dbReference type="SMART" id="SM00147"/>
    </source>
</evidence>
<feature type="domain" description="Ras-GEF" evidence="3">
    <location>
        <begin position="14"/>
        <end position="296"/>
    </location>
</feature>
<reference evidence="6" key="1">
    <citation type="submission" date="2016-06" db="UniProtKB">
        <authorList>
            <consortium name="WormBaseParasite"/>
        </authorList>
    </citation>
    <scope>IDENTIFICATION</scope>
</reference>
<dbReference type="Gene3D" id="1.10.840.10">
    <property type="entry name" value="Ras guanine-nucleotide exchange factors catalytic domain"/>
    <property type="match status" value="1"/>
</dbReference>